<keyword evidence="1" id="KW-1133">Transmembrane helix</keyword>
<dbReference type="OrthoDB" id="1188911at2"/>
<comment type="caution">
    <text evidence="2">The sequence shown here is derived from an EMBL/GenBank/DDBJ whole genome shotgun (WGS) entry which is preliminary data.</text>
</comment>
<proteinExistence type="predicted"/>
<name>A0A506PNV1_9FLAO</name>
<keyword evidence="3" id="KW-1185">Reference proteome</keyword>
<dbReference type="InterPro" id="IPR025597">
    <property type="entry name" value="DUF4345"/>
</dbReference>
<gene>
    <name evidence="2" type="ORF">FJ651_05080</name>
</gene>
<evidence type="ECO:0000313" key="3">
    <source>
        <dbReference type="Proteomes" id="UP000317332"/>
    </source>
</evidence>
<feature type="transmembrane region" description="Helical" evidence="1">
    <location>
        <begin position="12"/>
        <end position="31"/>
    </location>
</feature>
<sequence length="129" mass="14260">MIKTPNGLITKIHLIISIVIVIPVALIYGFNPELLFDVSVKTNDEHSVFKAISGIYLGFSLLWILGVFNSSYLKTALISNVIFMLGLGFGRCFSIVIDGFPGTFFLYGTIGEMILGIYGLWVLNTIYSE</sequence>
<evidence type="ECO:0000313" key="2">
    <source>
        <dbReference type="EMBL" id="TPV34905.1"/>
    </source>
</evidence>
<accession>A0A506PNV1</accession>
<dbReference type="Proteomes" id="UP000317332">
    <property type="component" value="Unassembled WGS sequence"/>
</dbReference>
<organism evidence="2 3">
    <name type="scientific">Paucihalobacter ruber</name>
    <dbReference type="NCBI Taxonomy" id="2567861"/>
    <lineage>
        <taxon>Bacteria</taxon>
        <taxon>Pseudomonadati</taxon>
        <taxon>Bacteroidota</taxon>
        <taxon>Flavobacteriia</taxon>
        <taxon>Flavobacteriales</taxon>
        <taxon>Flavobacteriaceae</taxon>
        <taxon>Paucihalobacter</taxon>
    </lineage>
</organism>
<dbReference type="Pfam" id="PF14248">
    <property type="entry name" value="DUF4345"/>
    <property type="match status" value="1"/>
</dbReference>
<dbReference type="AlphaFoldDB" id="A0A506PNV1"/>
<feature type="transmembrane region" description="Helical" evidence="1">
    <location>
        <begin position="103"/>
        <end position="123"/>
    </location>
</feature>
<feature type="transmembrane region" description="Helical" evidence="1">
    <location>
        <begin position="75"/>
        <end position="97"/>
    </location>
</feature>
<dbReference type="RefSeq" id="WP_140989341.1">
    <property type="nucleotide sequence ID" value="NZ_VHIQ01000002.1"/>
</dbReference>
<evidence type="ECO:0000256" key="1">
    <source>
        <dbReference type="SAM" id="Phobius"/>
    </source>
</evidence>
<dbReference type="EMBL" id="VHIQ01000002">
    <property type="protein sequence ID" value="TPV34905.1"/>
    <property type="molecule type" value="Genomic_DNA"/>
</dbReference>
<keyword evidence="1" id="KW-0812">Transmembrane</keyword>
<feature type="transmembrane region" description="Helical" evidence="1">
    <location>
        <begin position="51"/>
        <end position="68"/>
    </location>
</feature>
<reference evidence="2 3" key="1">
    <citation type="submission" date="2019-06" db="EMBL/GenBank/DDBJ databases">
        <title>Flavobacteriaceae Paucihalobacterium erythroidium CWB-1, complete genome.</title>
        <authorList>
            <person name="Wu S."/>
        </authorList>
    </citation>
    <scope>NUCLEOTIDE SEQUENCE [LARGE SCALE GENOMIC DNA]</scope>
    <source>
        <strain evidence="2 3">CWB-1</strain>
    </source>
</reference>
<protein>
    <submittedName>
        <fullName evidence="2">DUF4345 domain-containing protein</fullName>
    </submittedName>
</protein>
<keyword evidence="1" id="KW-0472">Membrane</keyword>